<dbReference type="InterPro" id="IPR008377">
    <property type="entry name" value="Sialidase_trypan"/>
</dbReference>
<dbReference type="GO" id="GO:0004308">
    <property type="term" value="F:exo-alpha-sialidase activity"/>
    <property type="evidence" value="ECO:0007669"/>
    <property type="project" value="InterPro"/>
</dbReference>
<dbReference type="InterPro" id="IPR055239">
    <property type="entry name" value="TS_C"/>
</dbReference>
<accession>A0A3R7NDJ5</accession>
<dbReference type="Pfam" id="PF13859">
    <property type="entry name" value="BNR_3"/>
    <property type="match status" value="1"/>
</dbReference>
<dbReference type="Gene3D" id="2.60.120.200">
    <property type="match status" value="1"/>
</dbReference>
<evidence type="ECO:0000259" key="1">
    <source>
        <dbReference type="Pfam" id="PF13859"/>
    </source>
</evidence>
<dbReference type="GeneID" id="40331164"/>
<name>A0A3R7NDJ5_TRYRA</name>
<dbReference type="SUPFAM" id="SSF49899">
    <property type="entry name" value="Concanavalin A-like lectins/glucanases"/>
    <property type="match status" value="1"/>
</dbReference>
<dbReference type="PRINTS" id="PR01803">
    <property type="entry name" value="TCSIALIDASE"/>
</dbReference>
<dbReference type="InterPro" id="IPR013320">
    <property type="entry name" value="ConA-like_dom_sf"/>
</dbReference>
<feature type="domain" description="Sialidase" evidence="1">
    <location>
        <begin position="1"/>
        <end position="109"/>
    </location>
</feature>
<dbReference type="InterPro" id="IPR036278">
    <property type="entry name" value="Sialidase_sf"/>
</dbReference>
<dbReference type="RefSeq" id="XP_029236122.1">
    <property type="nucleotide sequence ID" value="XM_029384033.1"/>
</dbReference>
<dbReference type="CDD" id="cd15482">
    <property type="entry name" value="Sialidase_non-viral"/>
    <property type="match status" value="1"/>
</dbReference>
<gene>
    <name evidence="3" type="ORF">TraAM80_07231</name>
</gene>
<proteinExistence type="predicted"/>
<dbReference type="Pfam" id="PF22925">
    <property type="entry name" value="TS_C"/>
    <property type="match status" value="1"/>
</dbReference>
<evidence type="ECO:0000259" key="2">
    <source>
        <dbReference type="Pfam" id="PF22925"/>
    </source>
</evidence>
<dbReference type="InterPro" id="IPR011040">
    <property type="entry name" value="Sialidase"/>
</dbReference>
<dbReference type="SUPFAM" id="SSF50939">
    <property type="entry name" value="Sialidases"/>
    <property type="match status" value="1"/>
</dbReference>
<dbReference type="Gene3D" id="2.120.10.10">
    <property type="match status" value="1"/>
</dbReference>
<sequence>MMTPCESGYRRVYEYTDGYWKESHRMLSGVWGNSKGRHGAGKQSGFINANIDGKEVLLVTSLTEAVQGTKIFNGLHLWVSDGNRVVHVGLISPPGRSVGSSTLLYARGNLFSLHVEDGEKGSAVVLTHLSEELTRVKRLLSEWKTLGNKYSASCTRSAANPGLDGECGPAVPTDGLVSVFAGKHKDNAWQDSYGCSSAVLKNAIPVTNGFKFGGHDAGAFLPVSYGVQHQPYHFAHHNFTLLATVTMDGDKKDHGTVLGVRVRLPDKLKKRFGLGHNHGRWIALYGKNRVSSGVSWSAKQAYQVALVVQNGMGTIYIDQKPLKGAGGRVVNFAAKEEIVGFYFGAGVYGTLNRGKKTNLTVTNVFLYNRPLSPAELPAPS</sequence>
<feature type="domain" description="Trans-sialidase C-terminal" evidence="2">
    <location>
        <begin position="172"/>
        <end position="373"/>
    </location>
</feature>
<dbReference type="Proteomes" id="UP000283634">
    <property type="component" value="Unassembled WGS sequence"/>
</dbReference>
<evidence type="ECO:0000313" key="4">
    <source>
        <dbReference type="Proteomes" id="UP000283634"/>
    </source>
</evidence>
<protein>
    <submittedName>
        <fullName evidence="3">Trans-sialidase</fullName>
    </submittedName>
</protein>
<dbReference type="EMBL" id="MKGL01000292">
    <property type="protein sequence ID" value="RNF01081.1"/>
    <property type="molecule type" value="Genomic_DNA"/>
</dbReference>
<dbReference type="AlphaFoldDB" id="A0A3R7NDJ5"/>
<keyword evidence="4" id="KW-1185">Reference proteome</keyword>
<evidence type="ECO:0000313" key="3">
    <source>
        <dbReference type="EMBL" id="RNF01081.1"/>
    </source>
</evidence>
<reference evidence="3 4" key="1">
    <citation type="journal article" date="2018" name="BMC Genomics">
        <title>Genomic comparison of Trypanosoma conorhini and Trypanosoma rangeli to Trypanosoma cruzi strains of high and low virulence.</title>
        <authorList>
            <person name="Bradwell K.R."/>
            <person name="Koparde V.N."/>
            <person name="Matveyev A.V."/>
            <person name="Serrano M.G."/>
            <person name="Alves J.M."/>
            <person name="Parikh H."/>
            <person name="Huang B."/>
            <person name="Lee V."/>
            <person name="Espinosa-Alvarez O."/>
            <person name="Ortiz P.A."/>
            <person name="Costa-Martins A.G."/>
            <person name="Teixeira M.M."/>
            <person name="Buck G.A."/>
        </authorList>
    </citation>
    <scope>NUCLEOTIDE SEQUENCE [LARGE SCALE GENOMIC DNA]</scope>
    <source>
        <strain evidence="3 4">AM80</strain>
    </source>
</reference>
<comment type="caution">
    <text evidence="3">The sequence shown here is derived from an EMBL/GenBank/DDBJ whole genome shotgun (WGS) entry which is preliminary data.</text>
</comment>
<organism evidence="3 4">
    <name type="scientific">Trypanosoma rangeli</name>
    <dbReference type="NCBI Taxonomy" id="5698"/>
    <lineage>
        <taxon>Eukaryota</taxon>
        <taxon>Discoba</taxon>
        <taxon>Euglenozoa</taxon>
        <taxon>Kinetoplastea</taxon>
        <taxon>Metakinetoplastina</taxon>
        <taxon>Trypanosomatida</taxon>
        <taxon>Trypanosomatidae</taxon>
        <taxon>Trypanosoma</taxon>
        <taxon>Herpetosoma</taxon>
    </lineage>
</organism>